<keyword evidence="3" id="KW-1003">Cell membrane</keyword>
<dbReference type="FunFam" id="1.10.3720.10:FF:000003">
    <property type="entry name" value="Aliphatic sulfonate ABC transporter permease"/>
    <property type="match status" value="1"/>
</dbReference>
<feature type="transmembrane region" description="Helical" evidence="9">
    <location>
        <begin position="82"/>
        <end position="100"/>
    </location>
</feature>
<comment type="caution">
    <text evidence="11">The sequence shown here is derived from an EMBL/GenBank/DDBJ whole genome shotgun (WGS) entry which is preliminary data.</text>
</comment>
<dbReference type="GO" id="GO:0015112">
    <property type="term" value="F:nitrate transmembrane transporter activity"/>
    <property type="evidence" value="ECO:0007669"/>
    <property type="project" value="InterPro"/>
</dbReference>
<evidence type="ECO:0000256" key="4">
    <source>
        <dbReference type="ARBA" id="ARBA00022519"/>
    </source>
</evidence>
<dbReference type="GO" id="GO:0042918">
    <property type="term" value="P:alkanesulfonate transmembrane transport"/>
    <property type="evidence" value="ECO:0007669"/>
    <property type="project" value="UniProtKB-ARBA"/>
</dbReference>
<evidence type="ECO:0000256" key="6">
    <source>
        <dbReference type="ARBA" id="ARBA00022989"/>
    </source>
</evidence>
<feature type="transmembrane region" description="Helical" evidence="9">
    <location>
        <begin position="246"/>
        <end position="263"/>
    </location>
</feature>
<sequence>MKRTSLSPSPSANFVGIGGRLKRNRIGDIPANILALSGFLVGTAHYLDLDPYIRVNNMNIAAILVAGRATGRQAKAWLFKDVVLYPAMGFIGLITLWWMIATFRSELMPNPWQALTSNLDYILHPFYRRGPGNLGIGWLLLASLRRVLIGFLLGALVAIPVGFLIGLSRPAMLILNPIIQILRPVSPLAWLPISLAMFGVAEPSAIFVIFITSLWSTMINTALGVGSVPKDYIDVARVLEMPKYRQIFKIILPASLPYIFTGLRLSLGIAWLVIVAVEMLTGGVGIGFFLWDEWNRLNLSSVFLAVIVIGVTGLILDYLISRLQVLVTHRPAKPGS</sequence>
<comment type="similarity">
    <text evidence="9">Belongs to the binding-protein-dependent transport system permease family.</text>
</comment>
<evidence type="ECO:0000256" key="2">
    <source>
        <dbReference type="ARBA" id="ARBA00022448"/>
    </source>
</evidence>
<feature type="transmembrane region" description="Helical" evidence="9">
    <location>
        <begin position="147"/>
        <end position="167"/>
    </location>
</feature>
<evidence type="ECO:0000256" key="5">
    <source>
        <dbReference type="ARBA" id="ARBA00022692"/>
    </source>
</evidence>
<feature type="transmembrane region" description="Helical" evidence="9">
    <location>
        <begin position="297"/>
        <end position="320"/>
    </location>
</feature>
<dbReference type="PANTHER" id="PTHR30151">
    <property type="entry name" value="ALKANE SULFONATE ABC TRANSPORTER-RELATED, MEMBRANE SUBUNIT"/>
    <property type="match status" value="1"/>
</dbReference>
<evidence type="ECO:0000313" key="11">
    <source>
        <dbReference type="EMBL" id="GCA75384.1"/>
    </source>
</evidence>
<dbReference type="PANTHER" id="PTHR30151:SF7">
    <property type="entry name" value="NITRATE IMPORT PERMEASE PROTEIN NRTB"/>
    <property type="match status" value="1"/>
</dbReference>
<dbReference type="InterPro" id="IPR000515">
    <property type="entry name" value="MetI-like"/>
</dbReference>
<dbReference type="CDD" id="cd06261">
    <property type="entry name" value="TM_PBP2"/>
    <property type="match status" value="1"/>
</dbReference>
<dbReference type="SUPFAM" id="SSF161098">
    <property type="entry name" value="MetI-like"/>
    <property type="match status" value="1"/>
</dbReference>
<name>A0A5A5RFQ0_MICAE</name>
<dbReference type="EMBL" id="BHVP01000035">
    <property type="protein sequence ID" value="GCA75384.1"/>
    <property type="molecule type" value="Genomic_DNA"/>
</dbReference>
<accession>A0A5A5RFQ0</accession>
<gene>
    <name evidence="11" type="primary">cmpB_3</name>
    <name evidence="11" type="ORF">MiTe_02218</name>
</gene>
<evidence type="ECO:0000313" key="12">
    <source>
        <dbReference type="Proteomes" id="UP000324917"/>
    </source>
</evidence>
<keyword evidence="5 9" id="KW-0812">Transmembrane</keyword>
<protein>
    <submittedName>
        <fullName evidence="11">Bicarbonate transport system permease protein CmpB</fullName>
    </submittedName>
</protein>
<dbReference type="InterPro" id="IPR005889">
    <property type="entry name" value="NtrB"/>
</dbReference>
<organism evidence="11 12">
    <name type="scientific">Microcystis aeruginosa NIES-2520</name>
    <dbReference type="NCBI Taxonomy" id="2303982"/>
    <lineage>
        <taxon>Bacteria</taxon>
        <taxon>Bacillati</taxon>
        <taxon>Cyanobacteriota</taxon>
        <taxon>Cyanophyceae</taxon>
        <taxon>Oscillatoriophycideae</taxon>
        <taxon>Chroococcales</taxon>
        <taxon>Microcystaceae</taxon>
        <taxon>Microcystis</taxon>
    </lineage>
</organism>
<keyword evidence="7" id="KW-0406">Ion transport</keyword>
<dbReference type="InterPro" id="IPR035906">
    <property type="entry name" value="MetI-like_sf"/>
</dbReference>
<proteinExistence type="inferred from homology"/>
<dbReference type="PROSITE" id="PS50928">
    <property type="entry name" value="ABC_TM1"/>
    <property type="match status" value="1"/>
</dbReference>
<dbReference type="GO" id="GO:0005886">
    <property type="term" value="C:plasma membrane"/>
    <property type="evidence" value="ECO:0007669"/>
    <property type="project" value="UniProtKB-SubCell"/>
</dbReference>
<evidence type="ECO:0000256" key="7">
    <source>
        <dbReference type="ARBA" id="ARBA00023065"/>
    </source>
</evidence>
<feature type="domain" description="ABC transmembrane type-1" evidence="10">
    <location>
        <begin position="140"/>
        <end position="320"/>
    </location>
</feature>
<feature type="transmembrane region" description="Helical" evidence="9">
    <location>
        <begin position="188"/>
        <end position="215"/>
    </location>
</feature>
<reference evidence="11 12" key="1">
    <citation type="submission" date="2018-09" db="EMBL/GenBank/DDBJ databases">
        <title>Evolutionary history of phycoerythrin pigmentation in the water bloom-forming cyanobacterium Microcystis aeruginosa.</title>
        <authorList>
            <person name="Tanabe Y."/>
            <person name="Tanabe Y."/>
            <person name="Yamaguchi H."/>
        </authorList>
    </citation>
    <scope>NUCLEOTIDE SEQUENCE [LARGE SCALE GENOMIC DNA]</scope>
    <source>
        <strain evidence="11 12">NIES-2520</strain>
    </source>
</reference>
<dbReference type="Gene3D" id="1.10.3720.10">
    <property type="entry name" value="MetI-like"/>
    <property type="match status" value="1"/>
</dbReference>
<keyword evidence="4" id="KW-0997">Cell inner membrane</keyword>
<evidence type="ECO:0000256" key="9">
    <source>
        <dbReference type="RuleBase" id="RU363032"/>
    </source>
</evidence>
<dbReference type="NCBIfam" id="TIGR01183">
    <property type="entry name" value="ntrB"/>
    <property type="match status" value="1"/>
</dbReference>
<feature type="transmembrane region" description="Helical" evidence="9">
    <location>
        <begin position="270"/>
        <end position="291"/>
    </location>
</feature>
<keyword evidence="8 9" id="KW-0472">Membrane</keyword>
<evidence type="ECO:0000256" key="1">
    <source>
        <dbReference type="ARBA" id="ARBA00004429"/>
    </source>
</evidence>
<keyword evidence="6 9" id="KW-1133">Transmembrane helix</keyword>
<dbReference type="GO" id="GO:0006811">
    <property type="term" value="P:monoatomic ion transport"/>
    <property type="evidence" value="ECO:0007669"/>
    <property type="project" value="UniProtKB-KW"/>
</dbReference>
<keyword evidence="2 9" id="KW-0813">Transport</keyword>
<evidence type="ECO:0000256" key="3">
    <source>
        <dbReference type="ARBA" id="ARBA00022475"/>
    </source>
</evidence>
<evidence type="ECO:0000256" key="8">
    <source>
        <dbReference type="ARBA" id="ARBA00023136"/>
    </source>
</evidence>
<dbReference type="Proteomes" id="UP000324917">
    <property type="component" value="Unassembled WGS sequence"/>
</dbReference>
<dbReference type="Pfam" id="PF00528">
    <property type="entry name" value="BPD_transp_1"/>
    <property type="match status" value="1"/>
</dbReference>
<dbReference type="AlphaFoldDB" id="A0A5A5RFQ0"/>
<comment type="subcellular location">
    <subcellularLocation>
        <location evidence="1">Cell inner membrane</location>
        <topology evidence="1">Multi-pass membrane protein</topology>
    </subcellularLocation>
    <subcellularLocation>
        <location evidence="9">Cell membrane</location>
        <topology evidence="9">Multi-pass membrane protein</topology>
    </subcellularLocation>
</comment>
<evidence type="ECO:0000259" key="10">
    <source>
        <dbReference type="PROSITE" id="PS50928"/>
    </source>
</evidence>